<proteinExistence type="predicted"/>
<name>A0ABS2ZPY4_9BACL</name>
<dbReference type="CDD" id="cd10917">
    <property type="entry name" value="CE4_NodB_like_6s_7s"/>
    <property type="match status" value="1"/>
</dbReference>
<gene>
    <name evidence="4" type="ORF">JYA63_03960</name>
</gene>
<dbReference type="SUPFAM" id="SSF88713">
    <property type="entry name" value="Glycoside hydrolase/deacetylase"/>
    <property type="match status" value="1"/>
</dbReference>
<protein>
    <submittedName>
        <fullName evidence="4">Polysaccharide deacetylase family protein</fullName>
    </submittedName>
</protein>
<keyword evidence="5" id="KW-1185">Reference proteome</keyword>
<comment type="caution">
    <text evidence="4">The sequence shown here is derived from an EMBL/GenBank/DDBJ whole genome shotgun (WGS) entry which is preliminary data.</text>
</comment>
<evidence type="ECO:0000259" key="3">
    <source>
        <dbReference type="PROSITE" id="PS51677"/>
    </source>
</evidence>
<dbReference type="InterPro" id="IPR002509">
    <property type="entry name" value="NODB_dom"/>
</dbReference>
<dbReference type="InterPro" id="IPR011330">
    <property type="entry name" value="Glyco_hydro/deAcase_b/a-brl"/>
</dbReference>
<sequence>MWTNKKNWDQQDSPKGTKSLILTFDDGPSSVLVELLDILKKHQVKALFFWQSKLLHKKRPWKRVIDEGHMIGGHSLRHRVLTRRSYRDQLHDISTNLNQLKTLTGQEVKYFRPPYGQFNEDTLDVLKELNVIPFLWEVAGLDWEHKKDPLHIVHNILNHAEDGSVILLHELKQTVEILDELISELKREGYQFVLPPKSLNREGPR</sequence>
<dbReference type="PROSITE" id="PS51677">
    <property type="entry name" value="NODB"/>
    <property type="match status" value="1"/>
</dbReference>
<keyword evidence="2" id="KW-0378">Hydrolase</keyword>
<dbReference type="EMBL" id="JAFHKR010000037">
    <property type="protein sequence ID" value="MBN3553407.1"/>
    <property type="molecule type" value="Genomic_DNA"/>
</dbReference>
<evidence type="ECO:0000256" key="1">
    <source>
        <dbReference type="ARBA" id="ARBA00022723"/>
    </source>
</evidence>
<dbReference type="Proteomes" id="UP001296923">
    <property type="component" value="Unassembled WGS sequence"/>
</dbReference>
<reference evidence="4 5" key="1">
    <citation type="submission" date="2021-01" db="EMBL/GenBank/DDBJ databases">
        <title>Genome Sequencing of Type Strains.</title>
        <authorList>
            <person name="Lemaire J.F."/>
            <person name="Inderbitzin P."/>
            <person name="Collins S.B."/>
            <person name="Wespe N."/>
            <person name="Knight-Connoni V."/>
        </authorList>
    </citation>
    <scope>NUCLEOTIDE SEQUENCE [LARGE SCALE GENOMIC DNA]</scope>
    <source>
        <strain evidence="4 5">DSM 23009</strain>
    </source>
</reference>
<dbReference type="PANTHER" id="PTHR10587">
    <property type="entry name" value="GLYCOSYL TRANSFERASE-RELATED"/>
    <property type="match status" value="1"/>
</dbReference>
<dbReference type="Gene3D" id="3.20.20.370">
    <property type="entry name" value="Glycoside hydrolase/deacetylase"/>
    <property type="match status" value="1"/>
</dbReference>
<evidence type="ECO:0000256" key="2">
    <source>
        <dbReference type="ARBA" id="ARBA00022801"/>
    </source>
</evidence>
<organism evidence="4 5">
    <name type="scientific">Fictibacillus nanhaiensis</name>
    <dbReference type="NCBI Taxonomy" id="742169"/>
    <lineage>
        <taxon>Bacteria</taxon>
        <taxon>Bacillati</taxon>
        <taxon>Bacillota</taxon>
        <taxon>Bacilli</taxon>
        <taxon>Bacillales</taxon>
        <taxon>Fictibacillaceae</taxon>
        <taxon>Fictibacillus</taxon>
    </lineage>
</organism>
<feature type="domain" description="NodB homology" evidence="3">
    <location>
        <begin position="18"/>
        <end position="193"/>
    </location>
</feature>
<evidence type="ECO:0000313" key="5">
    <source>
        <dbReference type="Proteomes" id="UP001296923"/>
    </source>
</evidence>
<accession>A0ABS2ZPY4</accession>
<dbReference type="Pfam" id="PF01522">
    <property type="entry name" value="Polysacc_deac_1"/>
    <property type="match status" value="1"/>
</dbReference>
<dbReference type="InterPro" id="IPR050248">
    <property type="entry name" value="Polysacc_deacetylase_ArnD"/>
</dbReference>
<evidence type="ECO:0000313" key="4">
    <source>
        <dbReference type="EMBL" id="MBN3553407.1"/>
    </source>
</evidence>
<dbReference type="PANTHER" id="PTHR10587:SF133">
    <property type="entry name" value="CHITIN DEACETYLASE 1-RELATED"/>
    <property type="match status" value="1"/>
</dbReference>
<keyword evidence="1" id="KW-0479">Metal-binding</keyword>